<accession>A0ABU0PHP0</accession>
<name>A0ABU0PHP0_9MICC</name>
<gene>
    <name evidence="1" type="ORF">QFZ36_001039</name>
</gene>
<sequence length="188" mass="20359">MRWDALFNDLESQFTEADRLAVDAEINERARAELVGLELADRLRAVFGCRLTVYLASGESFTGALMHAGGDALVLQEEQHQILIPYAAATRYVGLGRISVTETSSVRKRLGLNHALRGMARDRAELTVLVGNASGSVRLAGVIDRVGKDYLDLAVLNPGEVRRNHQVSQVATIPFTALAAIQSFPTAG</sequence>
<reference evidence="1 2" key="1">
    <citation type="submission" date="2023-07" db="EMBL/GenBank/DDBJ databases">
        <title>Comparative genomics of wheat-associated soil bacteria to identify genetic determinants of phenazine resistance.</title>
        <authorList>
            <person name="Mouncey N."/>
        </authorList>
    </citation>
    <scope>NUCLEOTIDE SEQUENCE [LARGE SCALE GENOMIC DNA]</scope>
    <source>
        <strain evidence="1 2">W1I3</strain>
    </source>
</reference>
<protein>
    <submittedName>
        <fullName evidence="1">Uncharacterized protein</fullName>
    </submittedName>
</protein>
<dbReference type="Proteomes" id="UP001236806">
    <property type="component" value="Unassembled WGS sequence"/>
</dbReference>
<comment type="caution">
    <text evidence="1">The sequence shown here is derived from an EMBL/GenBank/DDBJ whole genome shotgun (WGS) entry which is preliminary data.</text>
</comment>
<proteinExistence type="predicted"/>
<evidence type="ECO:0000313" key="1">
    <source>
        <dbReference type="EMBL" id="MDQ0673478.1"/>
    </source>
</evidence>
<evidence type="ECO:0000313" key="2">
    <source>
        <dbReference type="Proteomes" id="UP001236806"/>
    </source>
</evidence>
<dbReference type="RefSeq" id="WP_306634456.1">
    <property type="nucleotide sequence ID" value="NZ_JAUSXB010000001.1"/>
</dbReference>
<organism evidence="1 2">
    <name type="scientific">Pseudarthrobacter siccitolerans</name>
    <dbReference type="NCBI Taxonomy" id="861266"/>
    <lineage>
        <taxon>Bacteria</taxon>
        <taxon>Bacillati</taxon>
        <taxon>Actinomycetota</taxon>
        <taxon>Actinomycetes</taxon>
        <taxon>Micrococcales</taxon>
        <taxon>Micrococcaceae</taxon>
        <taxon>Pseudarthrobacter</taxon>
    </lineage>
</organism>
<keyword evidence="2" id="KW-1185">Reference proteome</keyword>
<dbReference type="EMBL" id="JAUSXB010000001">
    <property type="protein sequence ID" value="MDQ0673478.1"/>
    <property type="molecule type" value="Genomic_DNA"/>
</dbReference>